<dbReference type="SUPFAM" id="SSF117281">
    <property type="entry name" value="Kelch motif"/>
    <property type="match status" value="1"/>
</dbReference>
<dbReference type="Pfam" id="PF01344">
    <property type="entry name" value="Kelch_1"/>
    <property type="match status" value="1"/>
</dbReference>
<dbReference type="Proteomes" id="UP000187209">
    <property type="component" value="Unassembled WGS sequence"/>
</dbReference>
<gene>
    <name evidence="1" type="ORF">SteCoe_28966</name>
</gene>
<dbReference type="EMBL" id="MPUH01000891">
    <property type="protein sequence ID" value="OMJ72551.1"/>
    <property type="molecule type" value="Genomic_DNA"/>
</dbReference>
<dbReference type="Gene3D" id="2.120.10.80">
    <property type="entry name" value="Kelch-type beta propeller"/>
    <property type="match status" value="1"/>
</dbReference>
<proteinExistence type="predicted"/>
<keyword evidence="2" id="KW-1185">Reference proteome</keyword>
<name>A0A1R2B711_9CILI</name>
<dbReference type="InterPro" id="IPR006652">
    <property type="entry name" value="Kelch_1"/>
</dbReference>
<sequence>MQSCFIQGCSSPAIIHCNCFQSAYSCQLHICLHQKSINSFHDPKYIASRISSISKKILLQGLLNAEKIVENYRAFILNEFHNIKSTLEGKFKCIDDILTRLKANIQESSKYFSTYTEKSSTAHYLINLLLSEPEKIKEDQKTWRITKLFDIFQQDPQINMQNYLDIRSFVFEVKKFLQLGFIMKETRIYTEQYEFFNFLDYADSETRCISSVNLETCEIIKQEINFGHNLAYPLIKNIPGGFMIVVGGRISNCLYSNKYYLIDCKTASVILEGRFMELDDFSGSVIALNSLYVFGGRVNKSCLNMAARYCIKSNTWMELASLPFYKATNNPVYCDGLIYIVGYDVDRLFVYSLENDCYKNCDMMLERCVSKVLLKNKKQIYLIYNDTIYKKSSDGLDNWSRVGSFIMPDSKSVRESIEYKDFIYFCDNNNLFRMDTQQNTIECLIDIDYTREKIRRLRNPR</sequence>
<evidence type="ECO:0000313" key="2">
    <source>
        <dbReference type="Proteomes" id="UP000187209"/>
    </source>
</evidence>
<protein>
    <submittedName>
        <fullName evidence="1">Uncharacterized protein</fullName>
    </submittedName>
</protein>
<comment type="caution">
    <text evidence="1">The sequence shown here is derived from an EMBL/GenBank/DDBJ whole genome shotgun (WGS) entry which is preliminary data.</text>
</comment>
<dbReference type="AlphaFoldDB" id="A0A1R2B711"/>
<accession>A0A1R2B711</accession>
<evidence type="ECO:0000313" key="1">
    <source>
        <dbReference type="EMBL" id="OMJ72551.1"/>
    </source>
</evidence>
<reference evidence="1 2" key="1">
    <citation type="submission" date="2016-11" db="EMBL/GenBank/DDBJ databases">
        <title>The macronuclear genome of Stentor coeruleus: a giant cell with tiny introns.</title>
        <authorList>
            <person name="Slabodnick M."/>
            <person name="Ruby J.G."/>
            <person name="Reiff S.B."/>
            <person name="Swart E.C."/>
            <person name="Gosai S."/>
            <person name="Prabakaran S."/>
            <person name="Witkowska E."/>
            <person name="Larue G.E."/>
            <person name="Fisher S."/>
            <person name="Freeman R.M."/>
            <person name="Gunawardena J."/>
            <person name="Chu W."/>
            <person name="Stover N.A."/>
            <person name="Gregory B.D."/>
            <person name="Nowacki M."/>
            <person name="Derisi J."/>
            <person name="Roy S.W."/>
            <person name="Marshall W.F."/>
            <person name="Sood P."/>
        </authorList>
    </citation>
    <scope>NUCLEOTIDE SEQUENCE [LARGE SCALE GENOMIC DNA]</scope>
    <source>
        <strain evidence="1">WM001</strain>
    </source>
</reference>
<organism evidence="1 2">
    <name type="scientific">Stentor coeruleus</name>
    <dbReference type="NCBI Taxonomy" id="5963"/>
    <lineage>
        <taxon>Eukaryota</taxon>
        <taxon>Sar</taxon>
        <taxon>Alveolata</taxon>
        <taxon>Ciliophora</taxon>
        <taxon>Postciliodesmatophora</taxon>
        <taxon>Heterotrichea</taxon>
        <taxon>Heterotrichida</taxon>
        <taxon>Stentoridae</taxon>
        <taxon>Stentor</taxon>
    </lineage>
</organism>
<dbReference type="InterPro" id="IPR015915">
    <property type="entry name" value="Kelch-typ_b-propeller"/>
</dbReference>